<keyword evidence="2" id="KW-1185">Reference proteome</keyword>
<organism evidence="1 2">
    <name type="scientific">Geranomyces variabilis</name>
    <dbReference type="NCBI Taxonomy" id="109894"/>
    <lineage>
        <taxon>Eukaryota</taxon>
        <taxon>Fungi</taxon>
        <taxon>Fungi incertae sedis</taxon>
        <taxon>Chytridiomycota</taxon>
        <taxon>Chytridiomycota incertae sedis</taxon>
        <taxon>Chytridiomycetes</taxon>
        <taxon>Spizellomycetales</taxon>
        <taxon>Powellomycetaceae</taxon>
        <taxon>Geranomyces</taxon>
    </lineage>
</organism>
<name>A0AAD5TPN4_9FUNG</name>
<proteinExistence type="predicted"/>
<accession>A0AAD5TPN4</accession>
<dbReference type="Proteomes" id="UP001212152">
    <property type="component" value="Unassembled WGS sequence"/>
</dbReference>
<gene>
    <name evidence="1" type="ORF">HDU87_001357</name>
</gene>
<comment type="caution">
    <text evidence="1">The sequence shown here is derived from an EMBL/GenBank/DDBJ whole genome shotgun (WGS) entry which is preliminary data.</text>
</comment>
<evidence type="ECO:0000313" key="2">
    <source>
        <dbReference type="Proteomes" id="UP001212152"/>
    </source>
</evidence>
<dbReference type="EMBL" id="JADGJQ010000013">
    <property type="protein sequence ID" value="KAJ3181228.1"/>
    <property type="molecule type" value="Genomic_DNA"/>
</dbReference>
<reference evidence="1" key="1">
    <citation type="submission" date="2020-05" db="EMBL/GenBank/DDBJ databases">
        <title>Phylogenomic resolution of chytrid fungi.</title>
        <authorList>
            <person name="Stajich J.E."/>
            <person name="Amses K."/>
            <person name="Simmons R."/>
            <person name="Seto K."/>
            <person name="Myers J."/>
            <person name="Bonds A."/>
            <person name="Quandt C.A."/>
            <person name="Barry K."/>
            <person name="Liu P."/>
            <person name="Grigoriev I."/>
            <person name="Longcore J.E."/>
            <person name="James T.Y."/>
        </authorList>
    </citation>
    <scope>NUCLEOTIDE SEQUENCE</scope>
    <source>
        <strain evidence="1">JEL0379</strain>
    </source>
</reference>
<evidence type="ECO:0000313" key="1">
    <source>
        <dbReference type="EMBL" id="KAJ3181228.1"/>
    </source>
</evidence>
<protein>
    <submittedName>
        <fullName evidence="1">Uncharacterized protein</fullName>
    </submittedName>
</protein>
<dbReference type="AlphaFoldDB" id="A0AAD5TPN4"/>
<sequence length="224" mass="24551">MTQETTTNETNDVSFCPSFELADQIVGYLWLDITIHLRTTQYLSLARINHTFKSVLYHPRRRNTLMQAQAAALLAGGHRTFKDPLTNPFLPALEFLATLAGPTPEVLARLWVAHRARVNELIPLLDDGAAMFRLAPTGHNKRSTMLSATGCAKIRVAAAGWGAGSGVLVGFLRNVRTIKVAGAMDAFVTVWLAAPTVGRLYLIRKDGAWTGPWDVIEFAHGFPA</sequence>